<comment type="caution">
    <text evidence="1">The sequence shown here is derived from an EMBL/GenBank/DDBJ whole genome shotgun (WGS) entry which is preliminary data.</text>
</comment>
<evidence type="ECO:0000313" key="2">
    <source>
        <dbReference type="Proteomes" id="UP001200604"/>
    </source>
</evidence>
<dbReference type="EMBL" id="JAKJKU010000080">
    <property type="protein sequence ID" value="MCF6774929.1"/>
    <property type="molecule type" value="Genomic_DNA"/>
</dbReference>
<proteinExistence type="predicted"/>
<accession>A0ABS9HM91</accession>
<organism evidence="1 2">
    <name type="scientific">Corynebacterium parakroppenstedtii</name>
    <dbReference type="NCBI Taxonomy" id="2828363"/>
    <lineage>
        <taxon>Bacteria</taxon>
        <taxon>Bacillati</taxon>
        <taxon>Actinomycetota</taxon>
        <taxon>Actinomycetes</taxon>
        <taxon>Mycobacteriales</taxon>
        <taxon>Corynebacteriaceae</taxon>
        <taxon>Corynebacterium</taxon>
    </lineage>
</organism>
<name>A0ABS9HM91_9CORY</name>
<dbReference type="Proteomes" id="UP001200604">
    <property type="component" value="Unassembled WGS sequence"/>
</dbReference>
<feature type="non-terminal residue" evidence="1">
    <location>
        <position position="89"/>
    </location>
</feature>
<protein>
    <submittedName>
        <fullName evidence="1">Uncharacterized protein</fullName>
    </submittedName>
</protein>
<evidence type="ECO:0000313" key="1">
    <source>
        <dbReference type="EMBL" id="MCF6774929.1"/>
    </source>
</evidence>
<gene>
    <name evidence="1" type="ORF">L3H44_11095</name>
</gene>
<keyword evidence="2" id="KW-1185">Reference proteome</keyword>
<reference evidence="1 2" key="1">
    <citation type="submission" date="2022-01" db="EMBL/GenBank/DDBJ databases">
        <title>Identification and Characterization of Corynebacterium sp.</title>
        <authorList>
            <person name="Luo Q."/>
            <person name="Qu P."/>
            <person name="Chen Q."/>
        </authorList>
    </citation>
    <scope>NUCLEOTIDE SEQUENCE [LARGE SCALE GENOMIC DNA]</scope>
    <source>
        <strain evidence="1 2">MC-12</strain>
    </source>
</reference>
<sequence>MVELEGILPHTHSTLFQVHKLYQLCFPKLKREKPIKESQFELLPKHHITNPLLTLSLVIPYLSYPFELVGYQLRLFIRPNTYDIQDFVE</sequence>